<sequence>MILLNLRWRCVRLPASTGPNFGALLQAASRSLRHLHVQLYHRKYGFGGEELLEQLGRVESYPNLVSLLLRTPRAAGCKPEWLRGINFASLHALELTGDSGAPDIGPLIEKITCFPNLRELITNGEAASGWAPSVVMRAPRLEVLEFCGYFMNFEFIECLLLNPSLRHVFLSGAWNSDKAYKLPCFKTEHGQTRRLSSFSLGAGLQPQDSGESFMDTVARLVSTDLLTTVRKLQLNLEDPYHLHWKKLRVAPGVKTFRLWLYSWHFCGDPADFQKEHLAGCTVHVGPPSQILEWTYGVPYESDEAM</sequence>
<organism evidence="1 2">
    <name type="scientific">Symbiodinium natans</name>
    <dbReference type="NCBI Taxonomy" id="878477"/>
    <lineage>
        <taxon>Eukaryota</taxon>
        <taxon>Sar</taxon>
        <taxon>Alveolata</taxon>
        <taxon>Dinophyceae</taxon>
        <taxon>Suessiales</taxon>
        <taxon>Symbiodiniaceae</taxon>
        <taxon>Symbiodinium</taxon>
    </lineage>
</organism>
<dbReference type="Proteomes" id="UP000604046">
    <property type="component" value="Unassembled WGS sequence"/>
</dbReference>
<protein>
    <submittedName>
        <fullName evidence="1">Uncharacterized protein</fullName>
    </submittedName>
</protein>
<name>A0A812IEU1_9DINO</name>
<accession>A0A812IEU1</accession>
<comment type="caution">
    <text evidence="1">The sequence shown here is derived from an EMBL/GenBank/DDBJ whole genome shotgun (WGS) entry which is preliminary data.</text>
</comment>
<keyword evidence="2" id="KW-1185">Reference proteome</keyword>
<dbReference type="AlphaFoldDB" id="A0A812IEU1"/>
<dbReference type="EMBL" id="CAJNDS010000242">
    <property type="protein sequence ID" value="CAE7032935.1"/>
    <property type="molecule type" value="Genomic_DNA"/>
</dbReference>
<reference evidence="1" key="1">
    <citation type="submission" date="2021-02" db="EMBL/GenBank/DDBJ databases">
        <authorList>
            <person name="Dougan E. K."/>
            <person name="Rhodes N."/>
            <person name="Thang M."/>
            <person name="Chan C."/>
        </authorList>
    </citation>
    <scope>NUCLEOTIDE SEQUENCE</scope>
</reference>
<evidence type="ECO:0000313" key="2">
    <source>
        <dbReference type="Proteomes" id="UP000604046"/>
    </source>
</evidence>
<evidence type="ECO:0000313" key="1">
    <source>
        <dbReference type="EMBL" id="CAE7032935.1"/>
    </source>
</evidence>
<dbReference type="SUPFAM" id="SSF52047">
    <property type="entry name" value="RNI-like"/>
    <property type="match status" value="1"/>
</dbReference>
<gene>
    <name evidence="1" type="ORF">SNAT2548_LOCUS3953</name>
</gene>
<proteinExistence type="predicted"/>